<dbReference type="GO" id="GO:0006508">
    <property type="term" value="P:proteolysis"/>
    <property type="evidence" value="ECO:0007669"/>
    <property type="project" value="UniProtKB-KW"/>
</dbReference>
<dbReference type="GO" id="GO:0004175">
    <property type="term" value="F:endopeptidase activity"/>
    <property type="evidence" value="ECO:0007669"/>
    <property type="project" value="UniProtKB-ARBA"/>
</dbReference>
<organism evidence="3 4">
    <name type="scientific">Streptococcus parasanguinis</name>
    <dbReference type="NCBI Taxonomy" id="1318"/>
    <lineage>
        <taxon>Bacteria</taxon>
        <taxon>Bacillati</taxon>
        <taxon>Bacillota</taxon>
        <taxon>Bacilli</taxon>
        <taxon>Lactobacillales</taxon>
        <taxon>Streptococcaceae</taxon>
        <taxon>Streptococcus</taxon>
    </lineage>
</organism>
<feature type="domain" description="CAAX prenyl protease 2/Lysostaphin resistance protein A-like" evidence="2">
    <location>
        <begin position="131"/>
        <end position="219"/>
    </location>
</feature>
<reference evidence="3 4" key="1">
    <citation type="submission" date="2018-08" db="EMBL/GenBank/DDBJ databases">
        <title>A genome reference for cultivated species of the human gut microbiota.</title>
        <authorList>
            <person name="Zou Y."/>
            <person name="Xue W."/>
            <person name="Luo G."/>
        </authorList>
    </citation>
    <scope>NUCLEOTIDE SEQUENCE [LARGE SCALE GENOMIC DNA]</scope>
    <source>
        <strain evidence="3 4">AM33-3BH</strain>
    </source>
</reference>
<proteinExistence type="inferred from homology"/>
<dbReference type="Pfam" id="PF02517">
    <property type="entry name" value="Rce1-like"/>
    <property type="match status" value="1"/>
</dbReference>
<name>A0A414CH59_STRPA</name>
<accession>A0A414CH59</accession>
<dbReference type="InterPro" id="IPR003675">
    <property type="entry name" value="Rce1/LyrA-like_dom"/>
</dbReference>
<dbReference type="GO" id="GO:0008237">
    <property type="term" value="F:metallopeptidase activity"/>
    <property type="evidence" value="ECO:0007669"/>
    <property type="project" value="UniProtKB-KW"/>
</dbReference>
<dbReference type="AlphaFoldDB" id="A0A414CH59"/>
<dbReference type="Proteomes" id="UP000285773">
    <property type="component" value="Unassembled WGS sequence"/>
</dbReference>
<evidence type="ECO:0000256" key="1">
    <source>
        <dbReference type="ARBA" id="ARBA00009067"/>
    </source>
</evidence>
<evidence type="ECO:0000313" key="4">
    <source>
        <dbReference type="Proteomes" id="UP000285773"/>
    </source>
</evidence>
<keyword evidence="3" id="KW-0482">Metalloprotease</keyword>
<evidence type="ECO:0000313" key="3">
    <source>
        <dbReference type="EMBL" id="RHC94345.1"/>
    </source>
</evidence>
<dbReference type="PANTHER" id="PTHR36435:SF1">
    <property type="entry name" value="CAAX AMINO TERMINAL PROTEASE FAMILY PROTEIN"/>
    <property type="match status" value="1"/>
</dbReference>
<dbReference type="EMBL" id="QSIO01000003">
    <property type="protein sequence ID" value="RHC94345.1"/>
    <property type="molecule type" value="Genomic_DNA"/>
</dbReference>
<keyword evidence="3" id="KW-0645">Protease</keyword>
<protein>
    <submittedName>
        <fullName evidence="3">CPBP family intramembrane metalloprotease</fullName>
    </submittedName>
</protein>
<dbReference type="GO" id="GO:0080120">
    <property type="term" value="P:CAAX-box protein maturation"/>
    <property type="evidence" value="ECO:0007669"/>
    <property type="project" value="UniProtKB-ARBA"/>
</dbReference>
<gene>
    <name evidence="3" type="ORF">DW820_08460</name>
</gene>
<keyword evidence="3" id="KW-0378">Hydrolase</keyword>
<comment type="similarity">
    <text evidence="1">Belongs to the UPF0177 family.</text>
</comment>
<evidence type="ECO:0000259" key="2">
    <source>
        <dbReference type="Pfam" id="PF02517"/>
    </source>
</evidence>
<sequence>MKKIQSFVRKHPLCKNALWLLLFVPLFFLSQFPLITMVYSLQEGMDARWITILTLLVTVMVLFIFYIVIKKSPLENLDVRVITWPALGRNFLFLLLLMANNLLAYPLLKQEAGGTTANQAALNELQSHAPFLAMGMIVILVAPILEELLCRAIIPRLIFRGAEPIGYLAGALFFTYLHGPSTLGEWVAYGGMSLILTWVAYRYKRIEYSICLHMTLNALAYYYPVVILLCLLPVWRVFFHDKL</sequence>
<dbReference type="PANTHER" id="PTHR36435">
    <property type="entry name" value="SLR1288 PROTEIN"/>
    <property type="match status" value="1"/>
</dbReference>
<dbReference type="InterPro" id="IPR052710">
    <property type="entry name" value="CAAX_protease"/>
</dbReference>
<comment type="caution">
    <text evidence="3">The sequence shown here is derived from an EMBL/GenBank/DDBJ whole genome shotgun (WGS) entry which is preliminary data.</text>
</comment>
<dbReference type="RefSeq" id="WP_118095984.1">
    <property type="nucleotide sequence ID" value="NZ_JBCIZL010000008.1"/>
</dbReference>